<keyword evidence="2" id="KW-0413">Isomerase</keyword>
<accession>A0A4U1BYD6</accession>
<dbReference type="NCBIfam" id="TIGR00654">
    <property type="entry name" value="PhzF_family"/>
    <property type="match status" value="1"/>
</dbReference>
<evidence type="ECO:0000256" key="1">
    <source>
        <dbReference type="ARBA" id="ARBA00008270"/>
    </source>
</evidence>
<evidence type="ECO:0000256" key="2">
    <source>
        <dbReference type="ARBA" id="ARBA00023235"/>
    </source>
</evidence>
<dbReference type="GO" id="GO:0016853">
    <property type="term" value="F:isomerase activity"/>
    <property type="evidence" value="ECO:0007669"/>
    <property type="project" value="UniProtKB-KW"/>
</dbReference>
<dbReference type="AlphaFoldDB" id="A0A4U1BYD6"/>
<dbReference type="PIRSF" id="PIRSF016184">
    <property type="entry name" value="PhzC_PhzF"/>
    <property type="match status" value="1"/>
</dbReference>
<sequence length="262" mass="29186">MNKLTIYQVDAFTDQVFGGNPAAVCVLSNWLSDNLMQNIAAENNLAETAFVVKDGHQFLIRWFTPTTEVDLCGHATLAAAFVLEKYFHPEISQLEFYSHRSGILPVHYQNGVFTLDFPTDVLVEIECPQPLTQIFGSSIIQCLKGKTDYLLIFKNQEEVALADPNFNELAKVNCRGVIISAPGEEVDFVSRFFAPQVGVNEDPVTGSAHTTLIPYWSKQLGKKKLTAQQISKRGGSLWVEDMGERVKISGKAVLYLEGTIFY</sequence>
<dbReference type="RefSeq" id="WP_136827745.1">
    <property type="nucleotide sequence ID" value="NZ_SWBP01000010.1"/>
</dbReference>
<dbReference type="EMBL" id="SWBP01000010">
    <property type="protein sequence ID" value="TKB95156.1"/>
    <property type="molecule type" value="Genomic_DNA"/>
</dbReference>
<evidence type="ECO:0000256" key="3">
    <source>
        <dbReference type="PIRSR" id="PIRSR016184-1"/>
    </source>
</evidence>
<proteinExistence type="inferred from homology"/>
<name>A0A4U1BYD6_9SPHI</name>
<dbReference type="SUPFAM" id="SSF54506">
    <property type="entry name" value="Diaminopimelate epimerase-like"/>
    <property type="match status" value="1"/>
</dbReference>
<evidence type="ECO:0000313" key="4">
    <source>
        <dbReference type="EMBL" id="TKB95156.1"/>
    </source>
</evidence>
<gene>
    <name evidence="4" type="ORF">FA046_17020</name>
</gene>
<comment type="caution">
    <text evidence="4">The sequence shown here is derived from an EMBL/GenBank/DDBJ whole genome shotgun (WGS) entry which is preliminary data.</text>
</comment>
<keyword evidence="5" id="KW-1185">Reference proteome</keyword>
<dbReference type="Gene3D" id="3.10.310.10">
    <property type="entry name" value="Diaminopimelate Epimerase, Chain A, domain 1"/>
    <property type="match status" value="2"/>
</dbReference>
<protein>
    <submittedName>
        <fullName evidence="4">PhzF family phenazine biosynthesis protein</fullName>
    </submittedName>
</protein>
<dbReference type="PANTHER" id="PTHR13774">
    <property type="entry name" value="PHENAZINE BIOSYNTHESIS PROTEIN"/>
    <property type="match status" value="1"/>
</dbReference>
<comment type="similarity">
    <text evidence="1">Belongs to the PhzF family.</text>
</comment>
<dbReference type="OrthoDB" id="9788221at2"/>
<dbReference type="PANTHER" id="PTHR13774:SF17">
    <property type="entry name" value="PHENAZINE BIOSYNTHESIS-LIKE DOMAIN-CONTAINING PROTEIN"/>
    <property type="match status" value="1"/>
</dbReference>
<dbReference type="InterPro" id="IPR003719">
    <property type="entry name" value="Phenazine_PhzF-like"/>
</dbReference>
<evidence type="ECO:0000313" key="5">
    <source>
        <dbReference type="Proteomes" id="UP000308181"/>
    </source>
</evidence>
<organism evidence="4 5">
    <name type="scientific">Pedobacter cryophilus</name>
    <dbReference type="NCBI Taxonomy" id="2571271"/>
    <lineage>
        <taxon>Bacteria</taxon>
        <taxon>Pseudomonadati</taxon>
        <taxon>Bacteroidota</taxon>
        <taxon>Sphingobacteriia</taxon>
        <taxon>Sphingobacteriales</taxon>
        <taxon>Sphingobacteriaceae</taxon>
        <taxon>Pedobacter</taxon>
    </lineage>
</organism>
<dbReference type="Pfam" id="PF02567">
    <property type="entry name" value="PhzC-PhzF"/>
    <property type="match status" value="1"/>
</dbReference>
<reference evidence="4 5" key="1">
    <citation type="submission" date="2019-04" db="EMBL/GenBank/DDBJ databases">
        <title>Pedobacter sp. AR-3-17 sp. nov., isolated from Arctic soil.</title>
        <authorList>
            <person name="Dahal R.H."/>
            <person name="Kim D.-U."/>
        </authorList>
    </citation>
    <scope>NUCLEOTIDE SEQUENCE [LARGE SCALE GENOMIC DNA]</scope>
    <source>
        <strain evidence="4 5">AR-3-17</strain>
    </source>
</reference>
<feature type="active site" evidence="3">
    <location>
        <position position="47"/>
    </location>
</feature>
<dbReference type="Proteomes" id="UP000308181">
    <property type="component" value="Unassembled WGS sequence"/>
</dbReference>
<dbReference type="GO" id="GO:0005737">
    <property type="term" value="C:cytoplasm"/>
    <property type="evidence" value="ECO:0007669"/>
    <property type="project" value="TreeGrafter"/>
</dbReference>